<dbReference type="Gene3D" id="3.30.1150.10">
    <property type="match status" value="1"/>
</dbReference>
<dbReference type="SUPFAM" id="SSF74653">
    <property type="entry name" value="TolA/TonB C-terminal domain"/>
    <property type="match status" value="1"/>
</dbReference>
<keyword evidence="4" id="KW-1003">Cell membrane</keyword>
<feature type="region of interest" description="Disordered" evidence="10">
    <location>
        <begin position="1"/>
        <end position="20"/>
    </location>
</feature>
<dbReference type="GO" id="GO:0055085">
    <property type="term" value="P:transmembrane transport"/>
    <property type="evidence" value="ECO:0007669"/>
    <property type="project" value="InterPro"/>
</dbReference>
<comment type="subcellular location">
    <subcellularLocation>
        <location evidence="1">Cell inner membrane</location>
        <topology evidence="1">Single-pass membrane protein</topology>
        <orientation evidence="1">Periplasmic side</orientation>
    </subcellularLocation>
</comment>
<proteinExistence type="inferred from homology"/>
<dbReference type="InterPro" id="IPR037682">
    <property type="entry name" value="TonB_C"/>
</dbReference>
<evidence type="ECO:0000313" key="14">
    <source>
        <dbReference type="Proteomes" id="UP000501568"/>
    </source>
</evidence>
<evidence type="ECO:0000256" key="7">
    <source>
        <dbReference type="ARBA" id="ARBA00022927"/>
    </source>
</evidence>
<evidence type="ECO:0000256" key="6">
    <source>
        <dbReference type="ARBA" id="ARBA00022692"/>
    </source>
</evidence>
<evidence type="ECO:0000256" key="11">
    <source>
        <dbReference type="SAM" id="Phobius"/>
    </source>
</evidence>
<evidence type="ECO:0000256" key="3">
    <source>
        <dbReference type="ARBA" id="ARBA00022448"/>
    </source>
</evidence>
<keyword evidence="14" id="KW-1185">Reference proteome</keyword>
<feature type="region of interest" description="Disordered" evidence="10">
    <location>
        <begin position="79"/>
        <end position="143"/>
    </location>
</feature>
<keyword evidence="5" id="KW-0997">Cell inner membrane</keyword>
<dbReference type="InterPro" id="IPR006260">
    <property type="entry name" value="TonB/TolA_C"/>
</dbReference>
<dbReference type="GO" id="GO:0098797">
    <property type="term" value="C:plasma membrane protein complex"/>
    <property type="evidence" value="ECO:0007669"/>
    <property type="project" value="TreeGrafter"/>
</dbReference>
<evidence type="ECO:0000256" key="8">
    <source>
        <dbReference type="ARBA" id="ARBA00022989"/>
    </source>
</evidence>
<name>A0A6G6Y388_9SPHN</name>
<evidence type="ECO:0000256" key="10">
    <source>
        <dbReference type="SAM" id="MobiDB-lite"/>
    </source>
</evidence>
<reference evidence="13 14" key="1">
    <citation type="submission" date="2020-02" db="EMBL/GenBank/DDBJ databases">
        <authorList>
            <person name="Zheng R.K."/>
            <person name="Sun C.M."/>
        </authorList>
    </citation>
    <scope>NUCLEOTIDE SEQUENCE [LARGE SCALE GENOMIC DNA]</scope>
    <source>
        <strain evidence="14">zrk23</strain>
    </source>
</reference>
<feature type="domain" description="TonB C-terminal" evidence="12">
    <location>
        <begin position="160"/>
        <end position="251"/>
    </location>
</feature>
<keyword evidence="3" id="KW-0813">Transport</keyword>
<dbReference type="Pfam" id="PF03544">
    <property type="entry name" value="TonB_C"/>
    <property type="match status" value="1"/>
</dbReference>
<dbReference type="Proteomes" id="UP000501568">
    <property type="component" value="Chromosome"/>
</dbReference>
<protein>
    <submittedName>
        <fullName evidence="13">TonB family protein</fullName>
    </submittedName>
</protein>
<feature type="compositionally biased region" description="Basic and acidic residues" evidence="10">
    <location>
        <begin position="122"/>
        <end position="132"/>
    </location>
</feature>
<feature type="transmembrane region" description="Helical" evidence="11">
    <location>
        <begin position="33"/>
        <end position="56"/>
    </location>
</feature>
<gene>
    <name evidence="13" type="ORF">G5C33_04250</name>
</gene>
<evidence type="ECO:0000259" key="12">
    <source>
        <dbReference type="PROSITE" id="PS52015"/>
    </source>
</evidence>
<organism evidence="13 14">
    <name type="scientific">Stakelama tenebrarum</name>
    <dbReference type="NCBI Taxonomy" id="2711215"/>
    <lineage>
        <taxon>Bacteria</taxon>
        <taxon>Pseudomonadati</taxon>
        <taxon>Pseudomonadota</taxon>
        <taxon>Alphaproteobacteria</taxon>
        <taxon>Sphingomonadales</taxon>
        <taxon>Sphingomonadaceae</taxon>
        <taxon>Stakelama</taxon>
    </lineage>
</organism>
<evidence type="ECO:0000256" key="5">
    <source>
        <dbReference type="ARBA" id="ARBA00022519"/>
    </source>
</evidence>
<sequence>MIRADDAPVIRETGPGGGTAGGRYIGTRWHNRGIAILLTALLLSAILAVSIIRWYAAPPSPSDAPAPLVVELLPLAAPPDPVREVPEGPARTEQEEQEPEEPEEPQKDIPVIPRIPAPPRIEVPREFPESRQADPIPETTAPRSLAAPTAALAASNVEQSWETRLLAHLEQHRRYPAAARARREQGVVHIRFRMNRAGRILSASIARSSGSRTLDRAALATLRRSEPLPPIPEDRPEELEISVPVEFFVRR</sequence>
<dbReference type="PROSITE" id="PS52015">
    <property type="entry name" value="TONB_CTD"/>
    <property type="match status" value="1"/>
</dbReference>
<dbReference type="GO" id="GO:0015031">
    <property type="term" value="P:protein transport"/>
    <property type="evidence" value="ECO:0007669"/>
    <property type="project" value="UniProtKB-KW"/>
</dbReference>
<keyword evidence="8 11" id="KW-1133">Transmembrane helix</keyword>
<keyword evidence="7" id="KW-0653">Protein transport</keyword>
<evidence type="ECO:0000256" key="9">
    <source>
        <dbReference type="ARBA" id="ARBA00023136"/>
    </source>
</evidence>
<comment type="similarity">
    <text evidence="2">Belongs to the TonB family.</text>
</comment>
<keyword evidence="9 11" id="KW-0472">Membrane</keyword>
<evidence type="ECO:0000256" key="1">
    <source>
        <dbReference type="ARBA" id="ARBA00004383"/>
    </source>
</evidence>
<dbReference type="GO" id="GO:0031992">
    <property type="term" value="F:energy transducer activity"/>
    <property type="evidence" value="ECO:0007669"/>
    <property type="project" value="TreeGrafter"/>
</dbReference>
<dbReference type="EMBL" id="CP049109">
    <property type="protein sequence ID" value="QIG79073.1"/>
    <property type="molecule type" value="Genomic_DNA"/>
</dbReference>
<dbReference type="InterPro" id="IPR051045">
    <property type="entry name" value="TonB-dependent_transducer"/>
</dbReference>
<dbReference type="NCBIfam" id="TIGR01352">
    <property type="entry name" value="tonB_Cterm"/>
    <property type="match status" value="1"/>
</dbReference>
<evidence type="ECO:0000256" key="2">
    <source>
        <dbReference type="ARBA" id="ARBA00006555"/>
    </source>
</evidence>
<evidence type="ECO:0000313" key="13">
    <source>
        <dbReference type="EMBL" id="QIG79073.1"/>
    </source>
</evidence>
<feature type="compositionally biased region" description="Basic and acidic residues" evidence="10">
    <location>
        <begin position="81"/>
        <end position="94"/>
    </location>
</feature>
<dbReference type="PANTHER" id="PTHR33446:SF2">
    <property type="entry name" value="PROTEIN TONB"/>
    <property type="match status" value="1"/>
</dbReference>
<dbReference type="PANTHER" id="PTHR33446">
    <property type="entry name" value="PROTEIN TONB-RELATED"/>
    <property type="match status" value="1"/>
</dbReference>
<evidence type="ECO:0000256" key="4">
    <source>
        <dbReference type="ARBA" id="ARBA00022475"/>
    </source>
</evidence>
<dbReference type="RefSeq" id="WP_165326075.1">
    <property type="nucleotide sequence ID" value="NZ_CP049109.1"/>
</dbReference>
<dbReference type="KEGG" id="spzr:G5C33_04250"/>
<accession>A0A6G6Y388</accession>
<dbReference type="AlphaFoldDB" id="A0A6G6Y388"/>
<keyword evidence="6 11" id="KW-0812">Transmembrane</keyword>